<reference evidence="1" key="1">
    <citation type="submission" date="2020-03" db="EMBL/GenBank/DDBJ databases">
        <authorList>
            <person name="Guo F."/>
        </authorList>
    </citation>
    <scope>NUCLEOTIDE SEQUENCE</scope>
    <source>
        <strain evidence="1">JCM 30134</strain>
    </source>
</reference>
<dbReference type="Proteomes" id="UP000787472">
    <property type="component" value="Unassembled WGS sequence"/>
</dbReference>
<gene>
    <name evidence="1" type="ORF">G8770_00225</name>
</gene>
<evidence type="ECO:0000313" key="1">
    <source>
        <dbReference type="EMBL" id="NHO63972.1"/>
    </source>
</evidence>
<comment type="caution">
    <text evidence="1">The sequence shown here is derived from an EMBL/GenBank/DDBJ whole genome shotgun (WGS) entry which is preliminary data.</text>
</comment>
<name>A0A9E5JP28_9GAMM</name>
<dbReference type="RefSeq" id="WP_167180529.1">
    <property type="nucleotide sequence ID" value="NZ_JAAONZ010000001.1"/>
</dbReference>
<protein>
    <submittedName>
        <fullName evidence="1">Uncharacterized protein</fullName>
    </submittedName>
</protein>
<proteinExistence type="predicted"/>
<dbReference type="EMBL" id="JAAONZ010000001">
    <property type="protein sequence ID" value="NHO63972.1"/>
    <property type="molecule type" value="Genomic_DNA"/>
</dbReference>
<evidence type="ECO:0000313" key="2">
    <source>
        <dbReference type="Proteomes" id="UP000787472"/>
    </source>
</evidence>
<accession>A0A9E5JP28</accession>
<sequence length="54" mass="5426">MTGTAALFAVIVTVTGCSGMSRRDKNTAVGAVIGHEVDQTFGKSNLNGTAAPSD</sequence>
<keyword evidence="2" id="KW-1185">Reference proteome</keyword>
<organism evidence="1 2">
    <name type="scientific">Pseudomaricurvus hydrocarbonicus</name>
    <dbReference type="NCBI Taxonomy" id="1470433"/>
    <lineage>
        <taxon>Bacteria</taxon>
        <taxon>Pseudomonadati</taxon>
        <taxon>Pseudomonadota</taxon>
        <taxon>Gammaproteobacteria</taxon>
        <taxon>Cellvibrionales</taxon>
        <taxon>Cellvibrionaceae</taxon>
        <taxon>Pseudomaricurvus</taxon>
    </lineage>
</organism>
<dbReference type="AlphaFoldDB" id="A0A9E5JP28"/>